<comment type="caution">
    <text evidence="14">The sequence shown here is derived from an EMBL/GenBank/DDBJ whole genome shotgun (WGS) entry which is preliminary data.</text>
</comment>
<evidence type="ECO:0000256" key="8">
    <source>
        <dbReference type="ARBA" id="ARBA00022839"/>
    </source>
</evidence>
<evidence type="ECO:0000256" key="2">
    <source>
        <dbReference type="ARBA" id="ARBA00014333"/>
    </source>
</evidence>
<evidence type="ECO:0000259" key="13">
    <source>
        <dbReference type="PROSITE" id="PS50887"/>
    </source>
</evidence>
<evidence type="ECO:0000256" key="12">
    <source>
        <dbReference type="SAM" id="Coils"/>
    </source>
</evidence>
<dbReference type="GO" id="GO:0004527">
    <property type="term" value="F:exonuclease activity"/>
    <property type="evidence" value="ECO:0007669"/>
    <property type="project" value="UniProtKB-KW"/>
</dbReference>
<sequence length="788" mass="90912">MASHDVALQIMQEALLILDRWSRENSPPKFQVCAEDKAVKRAKEILLWTNDKKLDCLRLLFDRIKVSAGQTAENYHPVGAIADTDPYIPYPSTQKPDLTEYKKLVKAELEKLQAEDWQNLSLLTLFIEKYGSCLSFGESDIALIDMARSTAAVAAALADNPEAQQMALIAGDLSGIQNFIYTISSEGALKSLRARSFYLELVTEEILQQFLERLQLPRTSIIYYGGGKFYLISPAKEQLKKYIADIAAQFNAWLSHEFQNKIFLATGYQTFEIDKVKDNSFVEAAWNPIITLLNEQKNRKFNDQLSKLLNQRYSYEPCKICHRDDQKRLARLDNHKVDSVIACFTCCRMFQLGEQIFKAKVIVRSRKRWLSFKRIRMKTPFGAVYYNLYSENDKLPELEATEQIFWINNWIVENYRQQNTFPLLLGNYGKTSEETLADLGMKSGFMRAGEFAQKAAKTGAIARVGYLRMDVDRLGQIFAKGLGCRYSLPKLAGLSRQMSYFFKVYLNSLAEKRKKNFLEYKDIFNFKSLTDGDRPNLLFIYAGGDDLFVSGAWNEIVEFAFDIYQSFRAYTGYNPDITLSGGISIDDIKFPLYQSAESSGKAEDLAKGNGRDSLGLFRTVFKWKQWLGATEFQTVQELINDLHEPNDKVKNPLDIKDKPDWLGILPFVRSLYTELKGDYTRSFVRNLLITAELQEQAIKEKQKQIDELRKKEQDIEDNPKIKKLEDEREEIHYYLHLPKIAYTLARLPDRLRKEDSSFKPVRTSLKSPYNAPYFRAIATWIELLTRNK</sequence>
<dbReference type="OrthoDB" id="9768769at2"/>
<dbReference type="Proteomes" id="UP000185860">
    <property type="component" value="Unassembled WGS sequence"/>
</dbReference>
<dbReference type="NCBIfam" id="TIGR02578">
    <property type="entry name" value="cas_TM1811_Csm1"/>
    <property type="match status" value="1"/>
</dbReference>
<dbReference type="PROSITE" id="PS50887">
    <property type="entry name" value="GGDEF"/>
    <property type="match status" value="1"/>
</dbReference>
<evidence type="ECO:0000256" key="7">
    <source>
        <dbReference type="ARBA" id="ARBA00022801"/>
    </source>
</evidence>
<gene>
    <name evidence="14" type="ORF">NIES2119_19415</name>
</gene>
<dbReference type="STRING" id="454136.NIES2119_19415"/>
<keyword evidence="10" id="KW-0051">Antiviral defense</keyword>
<evidence type="ECO:0000256" key="6">
    <source>
        <dbReference type="ARBA" id="ARBA00022759"/>
    </source>
</evidence>
<evidence type="ECO:0000256" key="1">
    <source>
        <dbReference type="ARBA" id="ARBA00005700"/>
    </source>
</evidence>
<dbReference type="GO" id="GO:0005524">
    <property type="term" value="F:ATP binding"/>
    <property type="evidence" value="ECO:0007669"/>
    <property type="project" value="UniProtKB-KW"/>
</dbReference>
<dbReference type="InterPro" id="IPR013408">
    <property type="entry name" value="Cas10/Csm1"/>
</dbReference>
<dbReference type="InterPro" id="IPR000160">
    <property type="entry name" value="GGDEF_dom"/>
</dbReference>
<comment type="similarity">
    <text evidence="1">Belongs to the CRISPR-associated Cas10/Csm1 family.</text>
</comment>
<proteinExistence type="inferred from homology"/>
<dbReference type="RefSeq" id="WP_073595159.1">
    <property type="nucleotide sequence ID" value="NZ_MRCE01000020.1"/>
</dbReference>
<name>A0A1U7IF84_9CYAN</name>
<keyword evidence="12" id="KW-0175">Coiled coil</keyword>
<protein>
    <recommendedName>
        <fullName evidence="2">CRISPR system single-strand-specific deoxyribonuclease Cas10/Csm1 (subtype III-A)</fullName>
    </recommendedName>
    <alternativeName>
        <fullName evidence="11">Cyclic oligoadenylate synthase</fullName>
    </alternativeName>
</protein>
<dbReference type="Pfam" id="PF18211">
    <property type="entry name" value="Csm1_B"/>
    <property type="match status" value="1"/>
</dbReference>
<keyword evidence="4" id="KW-0540">Nuclease</keyword>
<dbReference type="Pfam" id="PF22335">
    <property type="entry name" value="Cas10-Cmr2_palm2"/>
    <property type="match status" value="1"/>
</dbReference>
<evidence type="ECO:0000256" key="9">
    <source>
        <dbReference type="ARBA" id="ARBA00022840"/>
    </source>
</evidence>
<evidence type="ECO:0000256" key="10">
    <source>
        <dbReference type="ARBA" id="ARBA00023118"/>
    </source>
</evidence>
<feature type="domain" description="GGDEF" evidence="13">
    <location>
        <begin position="462"/>
        <end position="619"/>
    </location>
</feature>
<feature type="coiled-coil region" evidence="12">
    <location>
        <begin position="684"/>
        <end position="718"/>
    </location>
</feature>
<evidence type="ECO:0000313" key="14">
    <source>
        <dbReference type="EMBL" id="OKH35672.1"/>
    </source>
</evidence>
<evidence type="ECO:0000256" key="3">
    <source>
        <dbReference type="ARBA" id="ARBA00022679"/>
    </source>
</evidence>
<dbReference type="PANTHER" id="PTHR36528">
    <property type="entry name" value="CRISPR SYSTEM SINGLE-STRAND-SPECIFIC DEOXYRIBONUCLEASE CAS10/CSM1 (SUBTYPE III-A)"/>
    <property type="match status" value="1"/>
</dbReference>
<dbReference type="Gene3D" id="3.30.70.270">
    <property type="match status" value="1"/>
</dbReference>
<accession>A0A1U7IF84</accession>
<evidence type="ECO:0000313" key="15">
    <source>
        <dbReference type="Proteomes" id="UP000185860"/>
    </source>
</evidence>
<evidence type="ECO:0000256" key="4">
    <source>
        <dbReference type="ARBA" id="ARBA00022722"/>
    </source>
</evidence>
<dbReference type="InterPro" id="IPR054767">
    <property type="entry name" value="Cas10-Cmr2_palm2"/>
</dbReference>
<keyword evidence="9" id="KW-0067">ATP-binding</keyword>
<organism evidence="14 15">
    <name type="scientific">[Phormidium ambiguum] IAM M-71</name>
    <dbReference type="NCBI Taxonomy" id="454136"/>
    <lineage>
        <taxon>Bacteria</taxon>
        <taxon>Bacillati</taxon>
        <taxon>Cyanobacteriota</taxon>
        <taxon>Cyanophyceae</taxon>
        <taxon>Oscillatoriophycideae</taxon>
        <taxon>Aerosakkonematales</taxon>
        <taxon>Aerosakkonemataceae</taxon>
        <taxon>Floridanema</taxon>
    </lineage>
</organism>
<reference evidence="14 15" key="1">
    <citation type="submission" date="2016-11" db="EMBL/GenBank/DDBJ databases">
        <title>Draft Genome Sequences of Nine Cyanobacterial Strains from Diverse Habitats.</title>
        <authorList>
            <person name="Zhu T."/>
            <person name="Hou S."/>
            <person name="Lu X."/>
            <person name="Hess W.R."/>
        </authorList>
    </citation>
    <scope>NUCLEOTIDE SEQUENCE [LARGE SCALE GENOMIC DNA]</scope>
    <source>
        <strain evidence="14 15">IAM M-71</strain>
    </source>
</reference>
<dbReference type="GO" id="GO:0004519">
    <property type="term" value="F:endonuclease activity"/>
    <property type="evidence" value="ECO:0007669"/>
    <property type="project" value="UniProtKB-KW"/>
</dbReference>
<keyword evidence="6" id="KW-0255">Endonuclease</keyword>
<dbReference type="AlphaFoldDB" id="A0A1U7IF84"/>
<dbReference type="GO" id="GO:0051607">
    <property type="term" value="P:defense response to virus"/>
    <property type="evidence" value="ECO:0007669"/>
    <property type="project" value="UniProtKB-KW"/>
</dbReference>
<keyword evidence="3" id="KW-0808">Transferase</keyword>
<keyword evidence="7" id="KW-0378">Hydrolase</keyword>
<keyword evidence="8" id="KW-0269">Exonuclease</keyword>
<dbReference type="GO" id="GO:0016740">
    <property type="term" value="F:transferase activity"/>
    <property type="evidence" value="ECO:0007669"/>
    <property type="project" value="UniProtKB-KW"/>
</dbReference>
<keyword evidence="5" id="KW-0547">Nucleotide-binding</keyword>
<dbReference type="InterPro" id="IPR043128">
    <property type="entry name" value="Rev_trsase/Diguanyl_cyclase"/>
</dbReference>
<dbReference type="InterPro" id="IPR041062">
    <property type="entry name" value="Csm1_B"/>
</dbReference>
<evidence type="ECO:0000256" key="5">
    <source>
        <dbReference type="ARBA" id="ARBA00022741"/>
    </source>
</evidence>
<dbReference type="InterPro" id="IPR052117">
    <property type="entry name" value="Cas10/Csm1_subtype-III-A"/>
</dbReference>
<dbReference type="PANTHER" id="PTHR36528:SF1">
    <property type="entry name" value="CRISPR SYSTEM SINGLE-STRAND-SPECIFIC DEOXYRIBONUCLEASE CAS10_CSM1 (SUBTYPE III-A)"/>
    <property type="match status" value="1"/>
</dbReference>
<dbReference type="EMBL" id="MRCE01000020">
    <property type="protein sequence ID" value="OKH35672.1"/>
    <property type="molecule type" value="Genomic_DNA"/>
</dbReference>
<evidence type="ECO:0000256" key="11">
    <source>
        <dbReference type="ARBA" id="ARBA00032922"/>
    </source>
</evidence>